<dbReference type="RefSeq" id="WP_060849390.1">
    <property type="nucleotide sequence ID" value="NZ_AP014704.1"/>
</dbReference>
<dbReference type="SMART" id="SM00283">
    <property type="entry name" value="MA"/>
    <property type="match status" value="1"/>
</dbReference>
<dbReference type="OrthoDB" id="8004509at2"/>
<sequence length="562" mass="57380">MVRLSIGRKLALSSAVTALFVAGAVYNQWSSNREIRAANDALAREETILRGVSQAQMAVARIQLGQKTVELARSAAAADAAVAAALDEARKASASLAQPIAIAIKPDVLRESERSVHDLAGAVQRFAQAGRADLYGRPVDAAAASASREEIAALTARAEKTIGESVANANRFTEAAMTTAAERIDAATRLGLLAGAAMLLSLLGAALLLMLNIQRPLTRLVAVLERMAAGEIDATIAEARRGDEIGALGRAVESIKTMVARKAAEDLERRQIADAAAAAARQTAMIEMADGFEAAVGGIVGAVSSSASELQVTAQSMTATATQTAAQSTSVAAAAEEAATNVGTVAAAAEELGASISEIGRQVSGSAQLAQRAVSEADHTTQFVQALGQTSAKIGDMVGLISNIASQTNLLALNATIEAARAGEAGRGFAVVAAEVKELANQTARATDEIARQIGEVRGVTDQTVGAIETITALIREIDVVATSIAAAVEQQGAATQEIVRNVSQASVGTSAVTGNIAGVAQASETTGMAATQVLTSASALSRQSEQLTAEVHRFLATVRAA</sequence>
<keyword evidence="6" id="KW-0812">Transmembrane</keyword>
<dbReference type="PATRIC" id="fig|270351.10.peg.2946"/>
<accession>A0A0C6F0Y6</accession>
<evidence type="ECO:0000256" key="2">
    <source>
        <dbReference type="ARBA" id="ARBA00022519"/>
    </source>
</evidence>
<dbReference type="Pfam" id="PF00672">
    <property type="entry name" value="HAMP"/>
    <property type="match status" value="1"/>
</dbReference>
<reference evidence="11" key="2">
    <citation type="submission" date="2015-01" db="EMBL/GenBank/DDBJ databases">
        <title>Complete genome sequence of Methylobacterium aquaticum strain 22A.</title>
        <authorList>
            <person name="Tani A."/>
            <person name="Ogura Y."/>
            <person name="Hayashi T."/>
        </authorList>
    </citation>
    <scope>NUCLEOTIDE SEQUENCE [LARGE SCALE GENOMIC DNA]</scope>
    <source>
        <strain evidence="11">MA-22A</strain>
    </source>
</reference>
<dbReference type="Gene3D" id="1.10.287.950">
    <property type="entry name" value="Methyl-accepting chemotaxis protein"/>
    <property type="match status" value="1"/>
</dbReference>
<keyword evidence="6" id="KW-0472">Membrane</keyword>
<keyword evidence="3 5" id="KW-0807">Transducer</keyword>
<evidence type="ECO:0000259" key="8">
    <source>
        <dbReference type="PROSITE" id="PS50192"/>
    </source>
</evidence>
<dbReference type="AlphaFoldDB" id="A0A0C6F0Y6"/>
<organism evidence="10 11">
    <name type="scientific">Methylobacterium aquaticum</name>
    <dbReference type="NCBI Taxonomy" id="270351"/>
    <lineage>
        <taxon>Bacteria</taxon>
        <taxon>Pseudomonadati</taxon>
        <taxon>Pseudomonadota</taxon>
        <taxon>Alphaproteobacteria</taxon>
        <taxon>Hyphomicrobiales</taxon>
        <taxon>Methylobacteriaceae</taxon>
        <taxon>Methylobacterium</taxon>
    </lineage>
</organism>
<dbReference type="InterPro" id="IPR003660">
    <property type="entry name" value="HAMP_dom"/>
</dbReference>
<dbReference type="InterPro" id="IPR004089">
    <property type="entry name" value="MCPsignal_dom"/>
</dbReference>
<proteinExistence type="inferred from homology"/>
<keyword evidence="2" id="KW-1003">Cell membrane</keyword>
<dbReference type="GO" id="GO:0007165">
    <property type="term" value="P:signal transduction"/>
    <property type="evidence" value="ECO:0007669"/>
    <property type="project" value="UniProtKB-KW"/>
</dbReference>
<evidence type="ECO:0000256" key="3">
    <source>
        <dbReference type="ARBA" id="ARBA00023224"/>
    </source>
</evidence>
<dbReference type="PROSITE" id="PS50885">
    <property type="entry name" value="HAMP"/>
    <property type="match status" value="1"/>
</dbReference>
<dbReference type="SMART" id="SM00304">
    <property type="entry name" value="HAMP"/>
    <property type="match status" value="1"/>
</dbReference>
<comment type="similarity">
    <text evidence="4">Belongs to the methyl-accepting chemotaxis (MCP) protein family.</text>
</comment>
<dbReference type="Gene3D" id="6.10.340.10">
    <property type="match status" value="1"/>
</dbReference>
<evidence type="ECO:0000256" key="1">
    <source>
        <dbReference type="ARBA" id="ARBA00004429"/>
    </source>
</evidence>
<dbReference type="SUPFAM" id="SSF58104">
    <property type="entry name" value="Methyl-accepting chemotaxis protein (MCP) signaling domain"/>
    <property type="match status" value="1"/>
</dbReference>
<dbReference type="GO" id="GO:0005886">
    <property type="term" value="C:plasma membrane"/>
    <property type="evidence" value="ECO:0007669"/>
    <property type="project" value="UniProtKB-SubCell"/>
</dbReference>
<dbReference type="Proteomes" id="UP000061432">
    <property type="component" value="Chromosome"/>
</dbReference>
<reference evidence="10 11" key="1">
    <citation type="journal article" date="2015" name="Genome Announc.">
        <title>Complete Genome Sequence of Methylobacterium aquaticum Strain 22A, Isolated from Racomitrium japonicum Moss.</title>
        <authorList>
            <person name="Tani A."/>
            <person name="Ogura Y."/>
            <person name="Hayashi T."/>
            <person name="Kimbara K."/>
        </authorList>
    </citation>
    <scope>NUCLEOTIDE SEQUENCE [LARGE SCALE GENOMIC DNA]</scope>
    <source>
        <strain evidence="10 11">MA-22A</strain>
    </source>
</reference>
<evidence type="ECO:0000313" key="10">
    <source>
        <dbReference type="EMBL" id="BAQ46216.1"/>
    </source>
</evidence>
<evidence type="ECO:0000256" key="4">
    <source>
        <dbReference type="ARBA" id="ARBA00029447"/>
    </source>
</evidence>
<gene>
    <name evidence="10" type="ORF">Maq22A_c15290</name>
</gene>
<name>A0A0C6F0Y6_9HYPH</name>
<evidence type="ECO:0000259" key="7">
    <source>
        <dbReference type="PROSITE" id="PS50111"/>
    </source>
</evidence>
<protein>
    <submittedName>
        <fullName evidence="10">Chemotaxis protein</fullName>
    </submittedName>
</protein>
<dbReference type="KEGG" id="maqu:Maq22A_c15290"/>
<evidence type="ECO:0000313" key="11">
    <source>
        <dbReference type="Proteomes" id="UP000061432"/>
    </source>
</evidence>
<feature type="domain" description="Methyl-accepting transducer" evidence="7">
    <location>
        <begin position="306"/>
        <end position="542"/>
    </location>
</feature>
<dbReference type="EMBL" id="AP014704">
    <property type="protein sequence ID" value="BAQ46216.1"/>
    <property type="molecule type" value="Genomic_DNA"/>
</dbReference>
<dbReference type="Pfam" id="PF00015">
    <property type="entry name" value="MCPsignal"/>
    <property type="match status" value="1"/>
</dbReference>
<feature type="domain" description="HAMP" evidence="9">
    <location>
        <begin position="211"/>
        <end position="264"/>
    </location>
</feature>
<evidence type="ECO:0000256" key="6">
    <source>
        <dbReference type="SAM" id="Phobius"/>
    </source>
</evidence>
<feature type="transmembrane region" description="Helical" evidence="6">
    <location>
        <begin position="190"/>
        <end position="211"/>
    </location>
</feature>
<comment type="subcellular location">
    <subcellularLocation>
        <location evidence="1">Cell inner membrane</location>
        <topology evidence="1">Multi-pass membrane protein</topology>
    </subcellularLocation>
</comment>
<dbReference type="PROSITE" id="PS50192">
    <property type="entry name" value="T_SNARE"/>
    <property type="match status" value="1"/>
</dbReference>
<keyword evidence="2" id="KW-0997">Cell inner membrane</keyword>
<dbReference type="InterPro" id="IPR000727">
    <property type="entry name" value="T_SNARE_dom"/>
</dbReference>
<evidence type="ECO:0000259" key="9">
    <source>
        <dbReference type="PROSITE" id="PS50885"/>
    </source>
</evidence>
<evidence type="ECO:0000256" key="5">
    <source>
        <dbReference type="PROSITE-ProRule" id="PRU00284"/>
    </source>
</evidence>
<dbReference type="PROSITE" id="PS50111">
    <property type="entry name" value="CHEMOTAXIS_TRANSDUC_2"/>
    <property type="match status" value="1"/>
</dbReference>
<dbReference type="STRING" id="270351.Maq22A_c15290"/>
<keyword evidence="6" id="KW-1133">Transmembrane helix</keyword>
<dbReference type="PANTHER" id="PTHR32089:SF112">
    <property type="entry name" value="LYSOZYME-LIKE PROTEIN-RELATED"/>
    <property type="match status" value="1"/>
</dbReference>
<dbReference type="PANTHER" id="PTHR32089">
    <property type="entry name" value="METHYL-ACCEPTING CHEMOTAXIS PROTEIN MCPB"/>
    <property type="match status" value="1"/>
</dbReference>
<dbReference type="SUPFAM" id="SSF158472">
    <property type="entry name" value="HAMP domain-like"/>
    <property type="match status" value="1"/>
</dbReference>
<feature type="domain" description="T-SNARE coiled-coil homology" evidence="8">
    <location>
        <begin position="458"/>
        <end position="520"/>
    </location>
</feature>
<dbReference type="CDD" id="cd06225">
    <property type="entry name" value="HAMP"/>
    <property type="match status" value="1"/>
</dbReference>